<dbReference type="EMBL" id="CP137624">
    <property type="protein sequence ID" value="WPK10747.1"/>
    <property type="molecule type" value="Genomic_DNA"/>
</dbReference>
<reference evidence="1 2" key="1">
    <citation type="submission" date="2023-09" db="EMBL/GenBank/DDBJ databases">
        <authorList>
            <person name="Page C.A."/>
            <person name="Perez-Diaz I.M."/>
        </authorList>
    </citation>
    <scope>NUCLEOTIDE SEQUENCE [LARGE SCALE GENOMIC DNA]</scope>
    <source>
        <strain evidence="1 2">Ll15</strain>
    </source>
</reference>
<dbReference type="InterPro" id="IPR008929">
    <property type="entry name" value="Chondroitin_lyas"/>
</dbReference>
<dbReference type="RefSeq" id="WP_319835914.1">
    <property type="nucleotide sequence ID" value="NZ_CP137624.1"/>
</dbReference>
<sequence length="139" mass="16709">MSNQHPIKIFKNYTYIFSNQHRIRQNNNKSIWQVNQNEEFDSFTLMCNENWIIDNVKGWSVHRVNSRNEFLGINTRNEEVKIAKFLDSANNFQWHGYPIDYRFSVNDKPNAKILKQWVKDEIITKTQMRRILQGQGCEI</sequence>
<accession>A0ABZ0RU01</accession>
<dbReference type="Proteomes" id="UP001322664">
    <property type="component" value="Chromosome"/>
</dbReference>
<organism evidence="1 2">
    <name type="scientific">Lysinibacillus louembei</name>
    <dbReference type="NCBI Taxonomy" id="1470088"/>
    <lineage>
        <taxon>Bacteria</taxon>
        <taxon>Bacillati</taxon>
        <taxon>Bacillota</taxon>
        <taxon>Bacilli</taxon>
        <taxon>Bacillales</taxon>
        <taxon>Bacillaceae</taxon>
        <taxon>Lysinibacillus</taxon>
    </lineage>
</organism>
<dbReference type="SUPFAM" id="SSF48230">
    <property type="entry name" value="Chondroitin AC/alginate lyase"/>
    <property type="match status" value="1"/>
</dbReference>
<protein>
    <submittedName>
        <fullName evidence="1">Uncharacterized protein</fullName>
    </submittedName>
</protein>
<proteinExistence type="predicted"/>
<evidence type="ECO:0000313" key="1">
    <source>
        <dbReference type="EMBL" id="WPK10747.1"/>
    </source>
</evidence>
<name>A0ABZ0RU01_9BACI</name>
<gene>
    <name evidence="1" type="ORF">R6U77_12740</name>
</gene>
<evidence type="ECO:0000313" key="2">
    <source>
        <dbReference type="Proteomes" id="UP001322664"/>
    </source>
</evidence>
<keyword evidence="2" id="KW-1185">Reference proteome</keyword>